<dbReference type="InterPro" id="IPR002364">
    <property type="entry name" value="Quin_OxRdtase/zeta-crystal_CS"/>
</dbReference>
<sequence>MPHAIRIHQTGGPEVLCWEAVDLPALAPGEATVRHHAVGLNYIDTYHRTGLYPLPLPSGIGLEGAGVVEAVGEGVTEVKVGDRVAYAGGPIGAYAEVRNIPAHRLLILPDRIGFDTGAAMMLQGLTAAYLLRKTYRVQPGDAVLIHAAAGGVGLIACQWAKALGATVIGTVGSPAKAELARAHGCDHVINYATENFTQRVRDITNGEGVAVVYDGVGKDTFTGSLDSLRPMGMMVSYGNASGPVPPVDLIQLSQKGSLFITRPTLMTYTARRADLVALGAELFDRVTSGQVRIEVNQRYALRDAAQAHRDLEARKTTGSTILLP</sequence>
<dbReference type="Gene3D" id="3.90.180.10">
    <property type="entry name" value="Medium-chain alcohol dehydrogenases, catalytic domain"/>
    <property type="match status" value="1"/>
</dbReference>
<name>A0A930BQI1_9RHOO</name>
<dbReference type="GO" id="GO:0005829">
    <property type="term" value="C:cytosol"/>
    <property type="evidence" value="ECO:0007669"/>
    <property type="project" value="TreeGrafter"/>
</dbReference>
<dbReference type="Pfam" id="PF00107">
    <property type="entry name" value="ADH_zinc_N"/>
    <property type="match status" value="1"/>
</dbReference>
<dbReference type="Pfam" id="PF08240">
    <property type="entry name" value="ADH_N"/>
    <property type="match status" value="1"/>
</dbReference>
<dbReference type="InterPro" id="IPR020843">
    <property type="entry name" value="ER"/>
</dbReference>
<dbReference type="NCBIfam" id="NF008024">
    <property type="entry name" value="PRK10754.1"/>
    <property type="match status" value="1"/>
</dbReference>
<comment type="caution">
    <text evidence="4">The sequence shown here is derived from an EMBL/GenBank/DDBJ whole genome shotgun (WGS) entry which is preliminary data.</text>
</comment>
<dbReference type="GO" id="GO:0008270">
    <property type="term" value="F:zinc ion binding"/>
    <property type="evidence" value="ECO:0007669"/>
    <property type="project" value="InterPro"/>
</dbReference>
<dbReference type="GO" id="GO:0035925">
    <property type="term" value="F:mRNA 3'-UTR AU-rich region binding"/>
    <property type="evidence" value="ECO:0007669"/>
    <property type="project" value="TreeGrafter"/>
</dbReference>
<evidence type="ECO:0000256" key="2">
    <source>
        <dbReference type="ARBA" id="ARBA00023002"/>
    </source>
</evidence>
<dbReference type="Proteomes" id="UP000718593">
    <property type="component" value="Unassembled WGS sequence"/>
</dbReference>
<dbReference type="GO" id="GO:0003960">
    <property type="term" value="F:quinone reductase (NADPH) activity"/>
    <property type="evidence" value="ECO:0007669"/>
    <property type="project" value="InterPro"/>
</dbReference>
<dbReference type="AlphaFoldDB" id="A0A930BQI1"/>
<dbReference type="GO" id="GO:0070402">
    <property type="term" value="F:NADPH binding"/>
    <property type="evidence" value="ECO:0007669"/>
    <property type="project" value="TreeGrafter"/>
</dbReference>
<dbReference type="SUPFAM" id="SSF50129">
    <property type="entry name" value="GroES-like"/>
    <property type="match status" value="1"/>
</dbReference>
<dbReference type="InterPro" id="IPR011032">
    <property type="entry name" value="GroES-like_sf"/>
</dbReference>
<dbReference type="InterPro" id="IPR036291">
    <property type="entry name" value="NAD(P)-bd_dom_sf"/>
</dbReference>
<proteinExistence type="predicted"/>
<dbReference type="SUPFAM" id="SSF51735">
    <property type="entry name" value="NAD(P)-binding Rossmann-fold domains"/>
    <property type="match status" value="1"/>
</dbReference>
<dbReference type="InterPro" id="IPR013149">
    <property type="entry name" value="ADH-like_C"/>
</dbReference>
<dbReference type="PROSITE" id="PS01162">
    <property type="entry name" value="QOR_ZETA_CRYSTAL"/>
    <property type="match status" value="1"/>
</dbReference>
<dbReference type="Gene3D" id="3.40.50.720">
    <property type="entry name" value="NAD(P)-binding Rossmann-like Domain"/>
    <property type="match status" value="1"/>
</dbReference>
<dbReference type="FunFam" id="3.40.50.720:FF:000053">
    <property type="entry name" value="Quinone oxidoreductase 1"/>
    <property type="match status" value="1"/>
</dbReference>
<dbReference type="CDD" id="cd05286">
    <property type="entry name" value="QOR2"/>
    <property type="match status" value="1"/>
</dbReference>
<accession>A0A930BQI1</accession>
<dbReference type="PANTHER" id="PTHR48106:SF13">
    <property type="entry name" value="QUINONE OXIDOREDUCTASE-RELATED"/>
    <property type="match status" value="1"/>
</dbReference>
<evidence type="ECO:0000259" key="3">
    <source>
        <dbReference type="SMART" id="SM00829"/>
    </source>
</evidence>
<dbReference type="EMBL" id="JABZMI010000019">
    <property type="protein sequence ID" value="MBF1163852.1"/>
    <property type="molecule type" value="Genomic_DNA"/>
</dbReference>
<reference evidence="4" key="1">
    <citation type="submission" date="2020-04" db="EMBL/GenBank/DDBJ databases">
        <title>Deep metagenomics examines the oral microbiome during advanced dental caries in children, revealing novel taxa and co-occurrences with host molecules.</title>
        <authorList>
            <person name="Baker J.L."/>
            <person name="Morton J.T."/>
            <person name="Dinis M."/>
            <person name="Alvarez R."/>
            <person name="Tran N.C."/>
            <person name="Knight R."/>
            <person name="Edlund A."/>
        </authorList>
    </citation>
    <scope>NUCLEOTIDE SEQUENCE</scope>
    <source>
        <strain evidence="4">JCVI_32_bin.24</strain>
    </source>
</reference>
<organism evidence="4 5">
    <name type="scientific">Dechloromonas agitata</name>
    <dbReference type="NCBI Taxonomy" id="73030"/>
    <lineage>
        <taxon>Bacteria</taxon>
        <taxon>Pseudomonadati</taxon>
        <taxon>Pseudomonadota</taxon>
        <taxon>Betaproteobacteria</taxon>
        <taxon>Rhodocyclales</taxon>
        <taxon>Azonexaceae</taxon>
        <taxon>Dechloromonas</taxon>
    </lineage>
</organism>
<dbReference type="PANTHER" id="PTHR48106">
    <property type="entry name" value="QUINONE OXIDOREDUCTASE PIG3-RELATED"/>
    <property type="match status" value="1"/>
</dbReference>
<feature type="domain" description="Enoyl reductase (ER)" evidence="3">
    <location>
        <begin position="11"/>
        <end position="322"/>
    </location>
</feature>
<evidence type="ECO:0000313" key="5">
    <source>
        <dbReference type="Proteomes" id="UP000718593"/>
    </source>
</evidence>
<gene>
    <name evidence="4" type="ORF">HXL68_02320</name>
</gene>
<evidence type="ECO:0000313" key="4">
    <source>
        <dbReference type="EMBL" id="MBF1163852.1"/>
    </source>
</evidence>
<dbReference type="SMART" id="SM00829">
    <property type="entry name" value="PKS_ER"/>
    <property type="match status" value="1"/>
</dbReference>
<protein>
    <submittedName>
        <fullName evidence="4">Quinone oxidoreductase</fullName>
    </submittedName>
</protein>
<dbReference type="InterPro" id="IPR047618">
    <property type="entry name" value="QOR-like"/>
</dbReference>
<dbReference type="InterPro" id="IPR013154">
    <property type="entry name" value="ADH-like_N"/>
</dbReference>
<evidence type="ECO:0000256" key="1">
    <source>
        <dbReference type="ARBA" id="ARBA00022857"/>
    </source>
</evidence>
<keyword evidence="1" id="KW-0521">NADP</keyword>
<keyword evidence="2" id="KW-0560">Oxidoreductase</keyword>